<name>A0A0V9UJ86_9NOCA</name>
<proteinExistence type="predicted"/>
<gene>
    <name evidence="1" type="ORF">Z045_15875</name>
</gene>
<organism evidence="1 2">
    <name type="scientific">Rhodococcus pyridinivorans KG-16</name>
    <dbReference type="NCBI Taxonomy" id="1441730"/>
    <lineage>
        <taxon>Bacteria</taxon>
        <taxon>Bacillati</taxon>
        <taxon>Actinomycetota</taxon>
        <taxon>Actinomycetes</taxon>
        <taxon>Mycobacteriales</taxon>
        <taxon>Nocardiaceae</taxon>
        <taxon>Rhodococcus</taxon>
    </lineage>
</organism>
<protein>
    <submittedName>
        <fullName evidence="1">Ribulose 1,5-bisphosphate carboxylase large subunit</fullName>
    </submittedName>
</protein>
<dbReference type="Proteomes" id="UP000053060">
    <property type="component" value="Unassembled WGS sequence"/>
</dbReference>
<dbReference type="RefSeq" id="WP_060652702.1">
    <property type="nucleotide sequence ID" value="NZ_AZXY01000007.1"/>
</dbReference>
<accession>A0A0V9UJ86</accession>
<comment type="caution">
    <text evidence="1">The sequence shown here is derived from an EMBL/GenBank/DDBJ whole genome shotgun (WGS) entry which is preliminary data.</text>
</comment>
<evidence type="ECO:0000313" key="1">
    <source>
        <dbReference type="EMBL" id="KSZ58032.1"/>
    </source>
</evidence>
<reference evidence="2" key="1">
    <citation type="submission" date="2015-01" db="EMBL/GenBank/DDBJ databases">
        <title>Draft genome sequence of Rhodococcus pyridinivorans strain KG-16, a hydrocarbon-degrading bacterium.</title>
        <authorList>
            <person name="Aggarwal R.K."/>
            <person name="Dawar C."/>
        </authorList>
    </citation>
    <scope>NUCLEOTIDE SEQUENCE [LARGE SCALE GENOMIC DNA]</scope>
    <source>
        <strain evidence="2">KG-16</strain>
    </source>
</reference>
<reference evidence="1 2" key="2">
    <citation type="journal article" date="2016" name="Genome Announc.">
        <title>Draft Genome Sequence of a Versatile Hydrocarbon-Degrading Bacterium, Rhodococcus pyridinivorans Strain KG-16, Collected from Oil Fields in India.</title>
        <authorList>
            <person name="Aggarwal R.K."/>
            <person name="Dawar C."/>
            <person name="Phanindranath R."/>
            <person name="Mutnuri L."/>
            <person name="Dayal A.M."/>
        </authorList>
    </citation>
    <scope>NUCLEOTIDE SEQUENCE [LARGE SCALE GENOMIC DNA]</scope>
    <source>
        <strain evidence="1 2">KG-16</strain>
    </source>
</reference>
<sequence>MISLPVPALGLSVAGSIVDVTRTVLGRTRETAEFALSLPARVDGLLGEAESLIGSVESLIRRIDSVVTDATDIVEGASVAVAQATQVIASTIGVVEEAADAVTRATEIIDSTGGVVRDATVVAADARVVVESAGRSTDAAGELLETYKPLAERAAPLATQFVEEFSPEELRAAIKLIDRLPEITDRVDSVLPIMATLDTVSPEIHELLLVAKDVRQAIVGVPGFNFLRRRGEEKEIHGDD</sequence>
<dbReference type="SUPFAM" id="SSF58104">
    <property type="entry name" value="Methyl-accepting chemotaxis protein (MCP) signaling domain"/>
    <property type="match status" value="1"/>
</dbReference>
<dbReference type="AlphaFoldDB" id="A0A0V9UJ86"/>
<dbReference type="EMBL" id="AZXY01000007">
    <property type="protein sequence ID" value="KSZ58032.1"/>
    <property type="molecule type" value="Genomic_DNA"/>
</dbReference>
<dbReference type="PATRIC" id="fig|1441730.3.peg.3300"/>
<evidence type="ECO:0000313" key="2">
    <source>
        <dbReference type="Proteomes" id="UP000053060"/>
    </source>
</evidence>